<feature type="chain" id="PRO_5033587180" evidence="3">
    <location>
        <begin position="24"/>
        <end position="81"/>
    </location>
</feature>
<feature type="signal peptide" evidence="3">
    <location>
        <begin position="1"/>
        <end position="23"/>
    </location>
</feature>
<dbReference type="Pfam" id="PF00304">
    <property type="entry name" value="Gamma-thionin"/>
    <property type="match status" value="1"/>
</dbReference>
<evidence type="ECO:0000313" key="5">
    <source>
        <dbReference type="EMBL" id="QLH55382.1"/>
    </source>
</evidence>
<evidence type="ECO:0000256" key="3">
    <source>
        <dbReference type="SAM" id="SignalP"/>
    </source>
</evidence>
<dbReference type="InterPro" id="IPR003614">
    <property type="entry name" value="Knottins"/>
</dbReference>
<evidence type="ECO:0000256" key="2">
    <source>
        <dbReference type="ARBA" id="ARBA00023157"/>
    </source>
</evidence>
<dbReference type="EMBL" id="MN615134">
    <property type="protein sequence ID" value="QLH55382.1"/>
    <property type="molecule type" value="Genomic_DNA"/>
</dbReference>
<dbReference type="SMART" id="SM00505">
    <property type="entry name" value="Knot1"/>
    <property type="match status" value="1"/>
</dbReference>
<reference evidence="5" key="1">
    <citation type="submission" date="2019-10" db="EMBL/GenBank/DDBJ databases">
        <title>Molecular cloning and characterization of defensin genes from Garlic (Allium sativum).</title>
        <authorList>
            <person name="Shahmohammadi M."/>
            <person name="Mohammadi M."/>
            <person name="Sohrabi S.M."/>
            <person name="Kheirandish F."/>
            <person name="Ghasemian Yadegari J."/>
        </authorList>
    </citation>
    <scope>NUCLEOTIDE SEQUENCE</scope>
</reference>
<dbReference type="InterPro" id="IPR036574">
    <property type="entry name" value="Scorpion_toxin-like_sf"/>
</dbReference>
<evidence type="ECO:0000256" key="1">
    <source>
        <dbReference type="ARBA" id="ARBA00022729"/>
    </source>
</evidence>
<dbReference type="PANTHER" id="PTHR33147">
    <property type="entry name" value="DEFENSIN-LIKE PROTEIN 1"/>
    <property type="match status" value="1"/>
</dbReference>
<dbReference type="InterPro" id="IPR008176">
    <property type="entry name" value="Defensin_plant"/>
</dbReference>
<protein>
    <submittedName>
        <fullName evidence="5">Defensin 5</fullName>
    </submittedName>
</protein>
<dbReference type="EMBL" id="MN615131">
    <property type="protein sequence ID" value="QLH55379.1"/>
    <property type="molecule type" value="mRNA"/>
</dbReference>
<dbReference type="AlphaFoldDB" id="A0A7D5T1Y5"/>
<evidence type="ECO:0000259" key="4">
    <source>
        <dbReference type="SMART" id="SM00505"/>
    </source>
</evidence>
<keyword evidence="2" id="KW-1015">Disulfide bond</keyword>
<name>A0A7D5T1Y5_ALLSA</name>
<accession>A0A7D5T1Y5</accession>
<dbReference type="PRINTS" id="PR00288">
    <property type="entry name" value="PUROTHIONIN"/>
</dbReference>
<proteinExistence type="evidence at transcript level"/>
<dbReference type="PROSITE" id="PS00940">
    <property type="entry name" value="GAMMA_THIONIN"/>
    <property type="match status" value="1"/>
</dbReference>
<feature type="domain" description="Knottins-like" evidence="4">
    <location>
        <begin position="36"/>
        <end position="81"/>
    </location>
</feature>
<dbReference type="GO" id="GO:0006952">
    <property type="term" value="P:defense response"/>
    <property type="evidence" value="ECO:0007669"/>
    <property type="project" value="InterPro"/>
</dbReference>
<organism evidence="5">
    <name type="scientific">Allium sativum</name>
    <name type="common">Garlic</name>
    <dbReference type="NCBI Taxonomy" id="4682"/>
    <lineage>
        <taxon>Eukaryota</taxon>
        <taxon>Viridiplantae</taxon>
        <taxon>Streptophyta</taxon>
        <taxon>Embryophyta</taxon>
        <taxon>Tracheophyta</taxon>
        <taxon>Spermatophyta</taxon>
        <taxon>Magnoliopsida</taxon>
        <taxon>Liliopsida</taxon>
        <taxon>Asparagales</taxon>
        <taxon>Amaryllidaceae</taxon>
        <taxon>Allioideae</taxon>
        <taxon>Allieae</taxon>
        <taxon>Allium</taxon>
    </lineage>
</organism>
<sequence>MASTKSIVSAILLCFLLTATGMGGRGGGIMVAEARVCLSQSHRFVGSCIRGSNCANVCKTEGFPGGECKGFRRRCFCAKNC</sequence>
<dbReference type="SUPFAM" id="SSF57095">
    <property type="entry name" value="Scorpion toxin-like"/>
    <property type="match status" value="1"/>
</dbReference>
<keyword evidence="1 3" id="KW-0732">Signal</keyword>
<dbReference type="PANTHER" id="PTHR33147:SF39">
    <property type="entry name" value="DRO1 PROTEIN-RELATED"/>
    <property type="match status" value="1"/>
</dbReference>
<dbReference type="Gene3D" id="3.30.30.10">
    <property type="entry name" value="Knottin, scorpion toxin-like"/>
    <property type="match status" value="1"/>
</dbReference>
<dbReference type="CDD" id="cd00107">
    <property type="entry name" value="Knot1"/>
    <property type="match status" value="1"/>
</dbReference>